<dbReference type="Gene3D" id="3.50.50.60">
    <property type="entry name" value="FAD/NAD(P)-binding domain"/>
    <property type="match status" value="1"/>
</dbReference>
<gene>
    <name evidence="2" type="ORF">ENJ89_01820</name>
</gene>
<dbReference type="InterPro" id="IPR002938">
    <property type="entry name" value="FAD-bd"/>
</dbReference>
<protein>
    <submittedName>
        <fullName evidence="2">NAD(P)/FAD-dependent oxidoreductase</fullName>
    </submittedName>
</protein>
<dbReference type="InterPro" id="IPR050407">
    <property type="entry name" value="Geranylgeranyl_reductase"/>
</dbReference>
<dbReference type="InterPro" id="IPR036188">
    <property type="entry name" value="FAD/NAD-bd_sf"/>
</dbReference>
<dbReference type="Pfam" id="PF01494">
    <property type="entry name" value="FAD_binding_3"/>
    <property type="match status" value="1"/>
</dbReference>
<evidence type="ECO:0000259" key="1">
    <source>
        <dbReference type="Pfam" id="PF01494"/>
    </source>
</evidence>
<dbReference type="PANTHER" id="PTHR42685">
    <property type="entry name" value="GERANYLGERANYL DIPHOSPHATE REDUCTASE"/>
    <property type="match status" value="1"/>
</dbReference>
<comment type="caution">
    <text evidence="2">The sequence shown here is derived from an EMBL/GenBank/DDBJ whole genome shotgun (WGS) entry which is preliminary data.</text>
</comment>
<name>A0A7V5PMQ1_CALAY</name>
<dbReference type="PROSITE" id="PS51257">
    <property type="entry name" value="PROKAR_LIPOPROTEIN"/>
    <property type="match status" value="1"/>
</dbReference>
<organism evidence="2">
    <name type="scientific">Caldithrix abyssi</name>
    <dbReference type="NCBI Taxonomy" id="187145"/>
    <lineage>
        <taxon>Bacteria</taxon>
        <taxon>Pseudomonadati</taxon>
        <taxon>Calditrichota</taxon>
        <taxon>Calditrichia</taxon>
        <taxon>Calditrichales</taxon>
        <taxon>Calditrichaceae</taxon>
        <taxon>Caldithrix</taxon>
    </lineage>
</organism>
<dbReference type="EMBL" id="DROD01000133">
    <property type="protein sequence ID" value="HHJ51907.1"/>
    <property type="molecule type" value="Genomic_DNA"/>
</dbReference>
<sequence>MIDSKVIIVGGGPAGAACAWQLKKAQVPTIILDKETFPRVKLCAGWITPRVLKKLQLVPDKYPHGLVKFNRLHVYINGKHIPIPTRQYSIRRYEFDHWLLKRAGVPVHQHQVKTIREEKGYYIIDETYRCLFLVGAGGTNCPVYRHFFMPQFPKDDNLRVTAMEQEFPYDYHDNRCHLWFYENDLSGYAWYVPKANGYLNVGVGGYLSVMKEKGQTIQQHWQALRQKLESLGLVTDFDFRPKGYNYYLRAKRTALYQNTVFLAGDAAGLATLDMGEGIGPAIESGLLVAQSIITKKPYSVRSIPKYSLPRIVWPW</sequence>
<feature type="domain" description="FAD-binding" evidence="1">
    <location>
        <begin position="126"/>
        <end position="283"/>
    </location>
</feature>
<dbReference type="Pfam" id="PF13450">
    <property type="entry name" value="NAD_binding_8"/>
    <property type="match status" value="1"/>
</dbReference>
<dbReference type="Proteomes" id="UP000886124">
    <property type="component" value="Unassembled WGS sequence"/>
</dbReference>
<dbReference type="GO" id="GO:0071949">
    <property type="term" value="F:FAD binding"/>
    <property type="evidence" value="ECO:0007669"/>
    <property type="project" value="InterPro"/>
</dbReference>
<dbReference type="PANTHER" id="PTHR42685:SF22">
    <property type="entry name" value="CONDITIONED MEDIUM FACTOR RECEPTOR 1"/>
    <property type="match status" value="1"/>
</dbReference>
<evidence type="ECO:0000313" key="2">
    <source>
        <dbReference type="EMBL" id="HHJ51907.1"/>
    </source>
</evidence>
<accession>A0A7V5PMQ1</accession>
<dbReference type="AlphaFoldDB" id="A0A7V5PMQ1"/>
<dbReference type="PRINTS" id="PR00420">
    <property type="entry name" value="RNGMNOXGNASE"/>
</dbReference>
<reference evidence="2" key="1">
    <citation type="journal article" date="2020" name="mSystems">
        <title>Genome- and Community-Level Interaction Insights into Carbon Utilization and Element Cycling Functions of Hydrothermarchaeota in Hydrothermal Sediment.</title>
        <authorList>
            <person name="Zhou Z."/>
            <person name="Liu Y."/>
            <person name="Xu W."/>
            <person name="Pan J."/>
            <person name="Luo Z.H."/>
            <person name="Li M."/>
        </authorList>
    </citation>
    <scope>NUCLEOTIDE SEQUENCE [LARGE SCALE GENOMIC DNA]</scope>
    <source>
        <strain evidence="2">HyVt-527</strain>
    </source>
</reference>
<dbReference type="SUPFAM" id="SSF51905">
    <property type="entry name" value="FAD/NAD(P)-binding domain"/>
    <property type="match status" value="1"/>
</dbReference>
<proteinExistence type="predicted"/>